<dbReference type="AlphaFoldDB" id="A0A087D4U8"/>
<keyword evidence="1" id="KW-0812">Transmembrane</keyword>
<dbReference type="EMBL" id="JGZL01000003">
    <property type="protein sequence ID" value="KFI90548.1"/>
    <property type="molecule type" value="Genomic_DNA"/>
</dbReference>
<accession>A0A087D4U8</accession>
<gene>
    <name evidence="2" type="ORF">BRUM_0314</name>
</gene>
<reference evidence="2 3" key="1">
    <citation type="submission" date="2014-03" db="EMBL/GenBank/DDBJ databases">
        <title>Genomics of Bifidobacteria.</title>
        <authorList>
            <person name="Ventura M."/>
            <person name="Milani C."/>
            <person name="Lugli G.A."/>
        </authorList>
    </citation>
    <scope>NUCLEOTIDE SEQUENCE [LARGE SCALE GENOMIC DNA]</scope>
    <source>
        <strain evidence="2 3">LMG 21811</strain>
    </source>
</reference>
<keyword evidence="1" id="KW-1133">Transmembrane helix</keyword>
<feature type="transmembrane region" description="Helical" evidence="1">
    <location>
        <begin position="53"/>
        <end position="74"/>
    </location>
</feature>
<evidence type="ECO:0000256" key="1">
    <source>
        <dbReference type="SAM" id="Phobius"/>
    </source>
</evidence>
<feature type="transmembrane region" description="Helical" evidence="1">
    <location>
        <begin position="20"/>
        <end position="41"/>
    </location>
</feature>
<keyword evidence="1" id="KW-0472">Membrane</keyword>
<sequence length="235" mass="26568">MMLSIDERDLKAKLNEHKSLIGVGSVGDGIANLIAGIFYILTAWTTDGLTMPLKVAFTACGSVIVVMGVAAILSKRLSASKLYKEIIAMNRRASSLIAVRDGADEQANRYLTYYDQQWECWFLPNHSSSGSYEEDKTKLIGYMTSEFKIPSDAFDVKFVGTSTNTKWSTEHQEERTYDYRLYLASVTHLPESWRTDGEFQVGSKRCRWMTVDDMIADPKINDINHDVIHMLKDSI</sequence>
<organism evidence="2 3">
    <name type="scientific">Bifidobacterium ruminantium</name>
    <dbReference type="NCBI Taxonomy" id="78346"/>
    <lineage>
        <taxon>Bacteria</taxon>
        <taxon>Bacillati</taxon>
        <taxon>Actinomycetota</taxon>
        <taxon>Actinomycetes</taxon>
        <taxon>Bifidobacteriales</taxon>
        <taxon>Bifidobacteriaceae</taxon>
        <taxon>Bifidobacterium</taxon>
    </lineage>
</organism>
<name>A0A087D4U8_BIFRU</name>
<dbReference type="Proteomes" id="UP000029078">
    <property type="component" value="Unassembled WGS sequence"/>
</dbReference>
<keyword evidence="3" id="KW-1185">Reference proteome</keyword>
<dbReference type="RefSeq" id="WP_051592906.1">
    <property type="nucleotide sequence ID" value="NZ_JGZL01000003.1"/>
</dbReference>
<evidence type="ECO:0000313" key="2">
    <source>
        <dbReference type="EMBL" id="KFI90548.1"/>
    </source>
</evidence>
<protein>
    <submittedName>
        <fullName evidence="2">Uncharacterized protein</fullName>
    </submittedName>
</protein>
<evidence type="ECO:0000313" key="3">
    <source>
        <dbReference type="Proteomes" id="UP000029078"/>
    </source>
</evidence>
<comment type="caution">
    <text evidence="2">The sequence shown here is derived from an EMBL/GenBank/DDBJ whole genome shotgun (WGS) entry which is preliminary data.</text>
</comment>
<proteinExistence type="predicted"/>
<dbReference type="eggNOG" id="ENOG50332IE">
    <property type="taxonomic scope" value="Bacteria"/>
</dbReference>
<dbReference type="STRING" id="78346.BRUM_0314"/>